<dbReference type="SUPFAM" id="SSF50475">
    <property type="entry name" value="FMN-binding split barrel"/>
    <property type="match status" value="1"/>
</dbReference>
<dbReference type="OrthoDB" id="10248405at2759"/>
<name>A0A4Z1TC31_GIAMU</name>
<reference evidence="2 3" key="1">
    <citation type="submission" date="2019-05" db="EMBL/GenBank/DDBJ databases">
        <title>The compact genome of Giardia muris reveals important steps in the evolution of intestinal protozoan parasites.</title>
        <authorList>
            <person name="Xu F."/>
            <person name="Jimenez-Gonzalez A."/>
            <person name="Einarsson E."/>
            <person name="Astvaldsson A."/>
            <person name="Peirasmaki D."/>
            <person name="Eckmann L."/>
            <person name="Andersson J.O."/>
            <person name="Svard S.G."/>
            <person name="Jerlstrom-Hultqvist J."/>
        </authorList>
    </citation>
    <scope>NUCLEOTIDE SEQUENCE [LARGE SCALE GENOMIC DNA]</scope>
    <source>
        <strain evidence="2 3">Roberts-Thomson</strain>
    </source>
</reference>
<dbReference type="EMBL" id="VDLU01000001">
    <property type="protein sequence ID" value="TNJ30031.1"/>
    <property type="molecule type" value="Genomic_DNA"/>
</dbReference>
<keyword evidence="3" id="KW-1185">Reference proteome</keyword>
<protein>
    <submittedName>
        <fullName evidence="2">Pyridoxamine 5'-phosphate oxidase</fullName>
    </submittedName>
</protein>
<dbReference type="Gene3D" id="2.30.110.10">
    <property type="entry name" value="Electron Transport, Fmn-binding Protein, Chain A"/>
    <property type="match status" value="1"/>
</dbReference>
<evidence type="ECO:0000313" key="3">
    <source>
        <dbReference type="Proteomes" id="UP000315496"/>
    </source>
</evidence>
<proteinExistence type="predicted"/>
<accession>A0A4Z1TC31</accession>
<organism evidence="2 3">
    <name type="scientific">Giardia muris</name>
    <dbReference type="NCBI Taxonomy" id="5742"/>
    <lineage>
        <taxon>Eukaryota</taxon>
        <taxon>Metamonada</taxon>
        <taxon>Diplomonadida</taxon>
        <taxon>Hexamitidae</taxon>
        <taxon>Giardiinae</taxon>
        <taxon>Giardia</taxon>
    </lineage>
</organism>
<gene>
    <name evidence="2" type="ORF">GMRT_13611</name>
</gene>
<dbReference type="Pfam" id="PF16242">
    <property type="entry name" value="Pyrid_ox_like"/>
    <property type="match status" value="1"/>
</dbReference>
<dbReference type="InterPro" id="IPR012349">
    <property type="entry name" value="Split_barrel_FMN-bd"/>
</dbReference>
<evidence type="ECO:0000313" key="2">
    <source>
        <dbReference type="EMBL" id="TNJ30031.1"/>
    </source>
</evidence>
<feature type="domain" description="General stress protein FMN-binding split barrel" evidence="1">
    <location>
        <begin position="26"/>
        <end position="130"/>
    </location>
</feature>
<dbReference type="VEuPathDB" id="GiardiaDB:GMRT_13611"/>
<comment type="caution">
    <text evidence="2">The sequence shown here is derived from an EMBL/GenBank/DDBJ whole genome shotgun (WGS) entry which is preliminary data.</text>
</comment>
<evidence type="ECO:0000259" key="1">
    <source>
        <dbReference type="Pfam" id="PF16242"/>
    </source>
</evidence>
<sequence>MTDIEKLVALNESCKKIGAMSFILPDGYPCGEPMTVLYSPTLGKLVLAAKHSSIKVTSVKTHNKFTVKVGQPFGENALVKATANVLPHGSSPDVFKEVWCPNIEKYFDGLEDPELCLIVVNIDEVVWNTKK</sequence>
<dbReference type="InterPro" id="IPR038725">
    <property type="entry name" value="YdaG_split_barrel_FMN-bd"/>
</dbReference>
<dbReference type="Proteomes" id="UP000315496">
    <property type="component" value="Chromosome 1"/>
</dbReference>
<dbReference type="AlphaFoldDB" id="A0A4Z1TC31"/>